<gene>
    <name evidence="6" type="ORF">HG535_0A03120</name>
</gene>
<evidence type="ECO:0000256" key="1">
    <source>
        <dbReference type="ARBA" id="ARBA00022898"/>
    </source>
</evidence>
<organism evidence="6 7">
    <name type="scientific">Zygotorulaspora mrakii</name>
    <name type="common">Zygosaccharomyces mrakii</name>
    <dbReference type="NCBI Taxonomy" id="42260"/>
    <lineage>
        <taxon>Eukaryota</taxon>
        <taxon>Fungi</taxon>
        <taxon>Dikarya</taxon>
        <taxon>Ascomycota</taxon>
        <taxon>Saccharomycotina</taxon>
        <taxon>Saccharomycetes</taxon>
        <taxon>Saccharomycetales</taxon>
        <taxon>Saccharomycetaceae</taxon>
        <taxon>Zygotorulaspora</taxon>
    </lineage>
</organism>
<evidence type="ECO:0000259" key="5">
    <source>
        <dbReference type="Pfam" id="PF01168"/>
    </source>
</evidence>
<dbReference type="PIRSF" id="PIRSF004848">
    <property type="entry name" value="YBL036c_PLPDEIII"/>
    <property type="match status" value="1"/>
</dbReference>
<dbReference type="KEGG" id="zmk:HG535_0A03120"/>
<keyword evidence="7" id="KW-1185">Reference proteome</keyword>
<dbReference type="EMBL" id="CP058604">
    <property type="protein sequence ID" value="QLG70373.1"/>
    <property type="molecule type" value="Genomic_DNA"/>
</dbReference>
<dbReference type="CDD" id="cd06822">
    <property type="entry name" value="PLPDE_III_YBL036c_euk"/>
    <property type="match status" value="1"/>
</dbReference>
<comment type="function">
    <text evidence="2">Pyridoxal 5'-phosphate (PLP)-binding protein, which may be involved in intracellular homeostatic regulation of pyridoxal 5'-phosphate (PLP), the active form of vitamin B6.</text>
</comment>
<feature type="modified residue" description="N6-(pyridoxal phosphate)lysine" evidence="2 3">
    <location>
        <position position="67"/>
    </location>
</feature>
<reference evidence="6 7" key="1">
    <citation type="submission" date="2020-07" db="EMBL/GenBank/DDBJ databases">
        <title>The yeast mating-type switching endonuclease HO is a domesticated member of an unorthodox homing genetic element family.</title>
        <authorList>
            <person name="Coughlan A.Y."/>
            <person name="Lombardi L."/>
            <person name="Braun-Galleani S."/>
            <person name="Martos A.R."/>
            <person name="Galeote V."/>
            <person name="Bigey F."/>
            <person name="Dequin S."/>
            <person name="Byrne K.P."/>
            <person name="Wolfe K.H."/>
        </authorList>
    </citation>
    <scope>NUCLEOTIDE SEQUENCE [LARGE SCALE GENOMIC DNA]</scope>
    <source>
        <strain evidence="6 7">NRRL Y-6702</strain>
    </source>
</reference>
<dbReference type="PANTHER" id="PTHR10146:SF14">
    <property type="entry name" value="PYRIDOXAL PHOSPHATE HOMEOSTASIS PROTEIN"/>
    <property type="match status" value="1"/>
</dbReference>
<protein>
    <recommendedName>
        <fullName evidence="2">Pyridoxal phosphate homeostasis protein</fullName>
        <shortName evidence="2">PLP homeostasis protein</shortName>
    </recommendedName>
</protein>
<keyword evidence="1 2" id="KW-0663">Pyridoxal phosphate</keyword>
<comment type="similarity">
    <text evidence="2 4">Belongs to the pyridoxal phosphate-binding protein YggS/PROSC family.</text>
</comment>
<dbReference type="GeneID" id="59234009"/>
<dbReference type="HAMAP" id="MF_02087">
    <property type="entry name" value="PLP_homeostasis"/>
    <property type="match status" value="1"/>
</dbReference>
<evidence type="ECO:0000256" key="4">
    <source>
        <dbReference type="RuleBase" id="RU004514"/>
    </source>
</evidence>
<proteinExistence type="inferred from homology"/>
<sequence>MSLLVTERLEVVNILRKSINTSYKGLRGWNVSKAICSMSRKQELIKNYEDAVKECKNNNVLLLAVSKLKPASDIKILYDHGVRHFGENYVQELIEKSQLLPRDIQWHFTGGLQTNKCKDLAKIPNIAMVETIDSVKKAKKLNEARRTYNADEPPIACNIQINASNEEQKSGLTDAEEIFALVEFFLKPDTKNIVLNGLMTIGSWDVSHSAGTENQDFTKLVEWKELLDEKYGLDLKLSMGMTADYKQAIKQGSSEVRLGTTIFGNRPSRADAFV</sequence>
<comment type="cofactor">
    <cofactor evidence="3">
        <name>pyridoxal 5'-phosphate</name>
        <dbReference type="ChEBI" id="CHEBI:597326"/>
    </cofactor>
</comment>
<feature type="domain" description="Alanine racemase N-terminal" evidence="5">
    <location>
        <begin position="42"/>
        <end position="267"/>
    </location>
</feature>
<accession>A0A7H9AVZ9</accession>
<dbReference type="InterPro" id="IPR011078">
    <property type="entry name" value="PyrdxlP_homeostasis"/>
</dbReference>
<evidence type="ECO:0000256" key="3">
    <source>
        <dbReference type="PIRSR" id="PIRSR004848-1"/>
    </source>
</evidence>
<dbReference type="SUPFAM" id="SSF51419">
    <property type="entry name" value="PLP-binding barrel"/>
    <property type="match status" value="1"/>
</dbReference>
<dbReference type="NCBIfam" id="TIGR00044">
    <property type="entry name" value="YggS family pyridoxal phosphate-dependent enzyme"/>
    <property type="match status" value="1"/>
</dbReference>
<evidence type="ECO:0000256" key="2">
    <source>
        <dbReference type="HAMAP-Rule" id="MF_03225"/>
    </source>
</evidence>
<dbReference type="InterPro" id="IPR029066">
    <property type="entry name" value="PLP-binding_barrel"/>
</dbReference>
<evidence type="ECO:0000313" key="6">
    <source>
        <dbReference type="EMBL" id="QLG70373.1"/>
    </source>
</evidence>
<dbReference type="GO" id="GO:0030170">
    <property type="term" value="F:pyridoxal phosphate binding"/>
    <property type="evidence" value="ECO:0007669"/>
    <property type="project" value="UniProtKB-UniRule"/>
</dbReference>
<dbReference type="Pfam" id="PF01168">
    <property type="entry name" value="Ala_racemase_N"/>
    <property type="match status" value="1"/>
</dbReference>
<dbReference type="AlphaFoldDB" id="A0A7H9AVZ9"/>
<dbReference type="Proteomes" id="UP000509704">
    <property type="component" value="Chromosome 1"/>
</dbReference>
<evidence type="ECO:0000313" key="7">
    <source>
        <dbReference type="Proteomes" id="UP000509704"/>
    </source>
</evidence>
<name>A0A7H9AVZ9_ZYGMR</name>
<dbReference type="InterPro" id="IPR001608">
    <property type="entry name" value="Ala_racemase_N"/>
</dbReference>
<dbReference type="PANTHER" id="PTHR10146">
    <property type="entry name" value="PROLINE SYNTHETASE CO-TRANSCRIBED BACTERIAL HOMOLOG PROTEIN"/>
    <property type="match status" value="1"/>
</dbReference>
<dbReference type="RefSeq" id="XP_037142101.1">
    <property type="nucleotide sequence ID" value="XM_037286206.1"/>
</dbReference>
<dbReference type="Gene3D" id="3.20.20.10">
    <property type="entry name" value="Alanine racemase"/>
    <property type="match status" value="1"/>
</dbReference>
<dbReference type="OrthoDB" id="10264196at2759"/>